<keyword evidence="4 7" id="KW-0812">Transmembrane</keyword>
<evidence type="ECO:0000256" key="1">
    <source>
        <dbReference type="ARBA" id="ARBA00004651"/>
    </source>
</evidence>
<dbReference type="RefSeq" id="WP_185259319.1">
    <property type="nucleotide sequence ID" value="NZ_AP023368.1"/>
</dbReference>
<feature type="transmembrane region" description="Helical" evidence="7">
    <location>
        <begin position="12"/>
        <end position="33"/>
    </location>
</feature>
<accession>A0A7I8DMV1</accession>
<reference evidence="9 10" key="1">
    <citation type="submission" date="2020-08" db="EMBL/GenBank/DDBJ databases">
        <title>Draft genome sequencing of an Anaerocolumna strain isolated from anoxic soil subjected to BSD treatment.</title>
        <authorList>
            <person name="Uek A."/>
            <person name="Tonouchi A."/>
        </authorList>
    </citation>
    <scope>NUCLEOTIDE SEQUENCE [LARGE SCALE GENOMIC DNA]</scope>
    <source>
        <strain evidence="9 10">CTTW</strain>
    </source>
</reference>
<dbReference type="InterPro" id="IPR035906">
    <property type="entry name" value="MetI-like_sf"/>
</dbReference>
<comment type="subcellular location">
    <subcellularLocation>
        <location evidence="1 7">Cell membrane</location>
        <topology evidence="1 7">Multi-pass membrane protein</topology>
    </subcellularLocation>
</comment>
<feature type="transmembrane region" description="Helical" evidence="7">
    <location>
        <begin position="107"/>
        <end position="131"/>
    </location>
</feature>
<proteinExistence type="inferred from homology"/>
<dbReference type="KEGG" id="acht:bsdcttw_20780"/>
<name>A0A7I8DMV1_9FIRM</name>
<feature type="transmembrane region" description="Helical" evidence="7">
    <location>
        <begin position="151"/>
        <end position="173"/>
    </location>
</feature>
<keyword evidence="10" id="KW-1185">Reference proteome</keyword>
<evidence type="ECO:0000256" key="7">
    <source>
        <dbReference type="RuleBase" id="RU363032"/>
    </source>
</evidence>
<keyword evidence="3" id="KW-1003">Cell membrane</keyword>
<evidence type="ECO:0000256" key="3">
    <source>
        <dbReference type="ARBA" id="ARBA00022475"/>
    </source>
</evidence>
<protein>
    <submittedName>
        <fullName evidence="9">ABC transporter permease</fullName>
    </submittedName>
</protein>
<dbReference type="AlphaFoldDB" id="A0A7I8DMV1"/>
<evidence type="ECO:0000313" key="10">
    <source>
        <dbReference type="Proteomes" id="UP000515703"/>
    </source>
</evidence>
<dbReference type="GO" id="GO:0055085">
    <property type="term" value="P:transmembrane transport"/>
    <property type="evidence" value="ECO:0007669"/>
    <property type="project" value="InterPro"/>
</dbReference>
<feature type="domain" description="ABC transmembrane type-1" evidence="8">
    <location>
        <begin position="72"/>
        <end position="281"/>
    </location>
</feature>
<evidence type="ECO:0000256" key="6">
    <source>
        <dbReference type="ARBA" id="ARBA00023136"/>
    </source>
</evidence>
<comment type="similarity">
    <text evidence="7">Belongs to the binding-protein-dependent transport system permease family.</text>
</comment>
<dbReference type="CDD" id="cd06261">
    <property type="entry name" value="TM_PBP2"/>
    <property type="match status" value="1"/>
</dbReference>
<dbReference type="PANTHER" id="PTHR43744:SF6">
    <property type="entry name" value="ABC TRANSPORTER PERMEASE PROTEIN YESQ-RELATED"/>
    <property type="match status" value="1"/>
</dbReference>
<evidence type="ECO:0000313" key="9">
    <source>
        <dbReference type="EMBL" id="BCJ99037.1"/>
    </source>
</evidence>
<keyword evidence="5 7" id="KW-1133">Transmembrane helix</keyword>
<feature type="transmembrane region" description="Helical" evidence="7">
    <location>
        <begin position="80"/>
        <end position="98"/>
    </location>
</feature>
<dbReference type="Pfam" id="PF00528">
    <property type="entry name" value="BPD_transp_1"/>
    <property type="match status" value="1"/>
</dbReference>
<gene>
    <name evidence="9" type="ORF">bsdcttw_20780</name>
</gene>
<organism evidence="9 10">
    <name type="scientific">Anaerocolumna chitinilytica</name>
    <dbReference type="NCBI Taxonomy" id="1727145"/>
    <lineage>
        <taxon>Bacteria</taxon>
        <taxon>Bacillati</taxon>
        <taxon>Bacillota</taxon>
        <taxon>Clostridia</taxon>
        <taxon>Lachnospirales</taxon>
        <taxon>Lachnospiraceae</taxon>
        <taxon>Anaerocolumna</taxon>
    </lineage>
</organism>
<evidence type="ECO:0000259" key="8">
    <source>
        <dbReference type="PROSITE" id="PS50928"/>
    </source>
</evidence>
<keyword evidence="6 7" id="KW-0472">Membrane</keyword>
<evidence type="ECO:0000256" key="2">
    <source>
        <dbReference type="ARBA" id="ARBA00022448"/>
    </source>
</evidence>
<dbReference type="Proteomes" id="UP000515703">
    <property type="component" value="Chromosome"/>
</dbReference>
<feature type="transmembrane region" description="Helical" evidence="7">
    <location>
        <begin position="263"/>
        <end position="281"/>
    </location>
</feature>
<evidence type="ECO:0000256" key="4">
    <source>
        <dbReference type="ARBA" id="ARBA00022692"/>
    </source>
</evidence>
<dbReference type="Gene3D" id="1.10.3720.10">
    <property type="entry name" value="MetI-like"/>
    <property type="match status" value="1"/>
</dbReference>
<dbReference type="PANTHER" id="PTHR43744">
    <property type="entry name" value="ABC TRANSPORTER PERMEASE PROTEIN MG189-RELATED-RELATED"/>
    <property type="match status" value="1"/>
</dbReference>
<dbReference type="InterPro" id="IPR000515">
    <property type="entry name" value="MetI-like"/>
</dbReference>
<dbReference type="SUPFAM" id="SSF161098">
    <property type="entry name" value="MetI-like"/>
    <property type="match status" value="1"/>
</dbReference>
<keyword evidence="2 7" id="KW-0813">Transport</keyword>
<sequence length="296" mass="33525">MNKALRNILKIAWIAAMMILVLFMLYPFIYSFLGALNNKTDFANMGTLLPIPKKVEFNNFTYAFSKTGIPPLLNTFYRTVWYTFWNVLVAVLIGYVMARYEFKGKKIFLVFIICSQVVPSVLTMIPSFVMMSKIPFLGGNNWMGMGGHGLINNPLVLYLPFGWGVLLWVFLFMQSMKSLPKDFEEAAEIDGCNFRLTLTRVVLPMQKPILAVIAANTALGTWNDWFTPFMYINRIKDSTLPAYIGMLATSLQEMSGDRDFPKLFGLSCVSIIPPLLIFLFFQKYIIQGIASAGIKG</sequence>
<reference evidence="9 10" key="2">
    <citation type="submission" date="2020-08" db="EMBL/GenBank/DDBJ databases">
        <authorList>
            <person name="Ueki A."/>
            <person name="Tonouchi A."/>
        </authorList>
    </citation>
    <scope>NUCLEOTIDE SEQUENCE [LARGE SCALE GENOMIC DNA]</scope>
    <source>
        <strain evidence="9 10">CTTW</strain>
    </source>
</reference>
<dbReference type="PROSITE" id="PS50928">
    <property type="entry name" value="ABC_TM1"/>
    <property type="match status" value="1"/>
</dbReference>
<evidence type="ECO:0000256" key="5">
    <source>
        <dbReference type="ARBA" id="ARBA00022989"/>
    </source>
</evidence>
<dbReference type="GO" id="GO:0005886">
    <property type="term" value="C:plasma membrane"/>
    <property type="evidence" value="ECO:0007669"/>
    <property type="project" value="UniProtKB-SubCell"/>
</dbReference>
<dbReference type="EMBL" id="AP023368">
    <property type="protein sequence ID" value="BCJ99037.1"/>
    <property type="molecule type" value="Genomic_DNA"/>
</dbReference>